<feature type="transmembrane region" description="Helical" evidence="1">
    <location>
        <begin position="28"/>
        <end position="49"/>
    </location>
</feature>
<dbReference type="Pfam" id="PF03929">
    <property type="entry name" value="PepSY_TM"/>
    <property type="match status" value="1"/>
</dbReference>
<accession>A0A545UCV1</accession>
<dbReference type="Proteomes" id="UP000315439">
    <property type="component" value="Unassembled WGS sequence"/>
</dbReference>
<protein>
    <recommendedName>
        <fullName evidence="4">PepSY domain-containing protein</fullName>
    </recommendedName>
</protein>
<dbReference type="InterPro" id="IPR005625">
    <property type="entry name" value="PepSY-ass_TM"/>
</dbReference>
<reference evidence="2 3" key="1">
    <citation type="submission" date="2019-07" db="EMBL/GenBank/DDBJ databases">
        <title>Draft genome for Aliikangiella sp. M105.</title>
        <authorList>
            <person name="Wang G."/>
        </authorList>
    </citation>
    <scope>NUCLEOTIDE SEQUENCE [LARGE SCALE GENOMIC DNA]</scope>
    <source>
        <strain evidence="2 3">M105</strain>
    </source>
</reference>
<gene>
    <name evidence="2" type="ORF">FLL46_12630</name>
</gene>
<dbReference type="EMBL" id="VIKS01000008">
    <property type="protein sequence ID" value="TQV87290.1"/>
    <property type="molecule type" value="Genomic_DNA"/>
</dbReference>
<dbReference type="AlphaFoldDB" id="A0A545UCV1"/>
<keyword evidence="1" id="KW-0812">Transmembrane</keyword>
<feature type="transmembrane region" description="Helical" evidence="1">
    <location>
        <begin position="193"/>
        <end position="214"/>
    </location>
</feature>
<keyword evidence="1" id="KW-1133">Transmembrane helix</keyword>
<evidence type="ECO:0000313" key="2">
    <source>
        <dbReference type="EMBL" id="TQV87290.1"/>
    </source>
</evidence>
<comment type="caution">
    <text evidence="2">The sequence shown here is derived from an EMBL/GenBank/DDBJ whole genome shotgun (WGS) entry which is preliminary data.</text>
</comment>
<evidence type="ECO:0000313" key="3">
    <source>
        <dbReference type="Proteomes" id="UP000315439"/>
    </source>
</evidence>
<name>A0A545UCV1_9GAMM</name>
<keyword evidence="3" id="KW-1185">Reference proteome</keyword>
<evidence type="ECO:0000256" key="1">
    <source>
        <dbReference type="SAM" id="Phobius"/>
    </source>
</evidence>
<evidence type="ECO:0008006" key="4">
    <source>
        <dbReference type="Google" id="ProtNLM"/>
    </source>
</evidence>
<proteinExistence type="predicted"/>
<keyword evidence="1" id="KW-0472">Membrane</keyword>
<organism evidence="2 3">
    <name type="scientific">Aliikangiella coralliicola</name>
    <dbReference type="NCBI Taxonomy" id="2592383"/>
    <lineage>
        <taxon>Bacteria</taxon>
        <taxon>Pseudomonadati</taxon>
        <taxon>Pseudomonadota</taxon>
        <taxon>Gammaproteobacteria</taxon>
        <taxon>Oceanospirillales</taxon>
        <taxon>Pleioneaceae</taxon>
        <taxon>Aliikangiella</taxon>
    </lineage>
</organism>
<dbReference type="OrthoDB" id="6291589at2"/>
<sequence length="221" mass="25928">MPCLAYNHFLQKKARINNQLKMKKIHQYLGLLMLLPFLAWAVTGVFFFVKPGYKQAYEKLSIQTYSLAQLPEVATEPGWQEMRWVRSILGLHLLVRESDKWHHIDPQTMQVNDTPTMRQVRRLVDDAVQMNPQRYGNIQTIEDLKVTMDTGVVINLNWSQLKFYQKGPDTHFINRMYKIHYLQWTGIETIDRVLGIIGLTVVVILALLGTLMTFRRRVKNQ</sequence>
<dbReference type="RefSeq" id="WP_142893882.1">
    <property type="nucleotide sequence ID" value="NZ_ML660164.1"/>
</dbReference>